<dbReference type="InterPro" id="IPR001810">
    <property type="entry name" value="F-box_dom"/>
</dbReference>
<dbReference type="Gene3D" id="1.20.1280.50">
    <property type="match status" value="1"/>
</dbReference>
<name>K3YN75_SETIT</name>
<proteinExistence type="predicted"/>
<dbReference type="SUPFAM" id="SSF81383">
    <property type="entry name" value="F-box domain"/>
    <property type="match status" value="1"/>
</dbReference>
<evidence type="ECO:0000313" key="3">
    <source>
        <dbReference type="Proteomes" id="UP000004995"/>
    </source>
</evidence>
<accession>K3YN75</accession>
<protein>
    <recommendedName>
        <fullName evidence="1">F-box domain-containing protein</fullName>
    </recommendedName>
</protein>
<reference evidence="2" key="2">
    <citation type="submission" date="2018-08" db="UniProtKB">
        <authorList>
            <consortium name="EnsemblPlants"/>
        </authorList>
    </citation>
    <scope>IDENTIFICATION</scope>
    <source>
        <strain evidence="2">Yugu1</strain>
    </source>
</reference>
<dbReference type="InterPro" id="IPR053772">
    <property type="entry name" value="At1g61320/At1g61330-like"/>
</dbReference>
<dbReference type="InterPro" id="IPR036047">
    <property type="entry name" value="F-box-like_dom_sf"/>
</dbReference>
<dbReference type="AlphaFoldDB" id="K3YN75"/>
<dbReference type="InParanoid" id="K3YN75"/>
<dbReference type="PROSITE" id="PS50181">
    <property type="entry name" value="FBOX"/>
    <property type="match status" value="1"/>
</dbReference>
<dbReference type="PANTHER" id="PTHR34145:SF46">
    <property type="entry name" value="OS06G0716467 PROTEIN"/>
    <property type="match status" value="1"/>
</dbReference>
<dbReference type="SMART" id="SM00256">
    <property type="entry name" value="FBOX"/>
    <property type="match status" value="1"/>
</dbReference>
<keyword evidence="3" id="KW-1185">Reference proteome</keyword>
<organism evidence="2 3">
    <name type="scientific">Setaria italica</name>
    <name type="common">Foxtail millet</name>
    <name type="synonym">Panicum italicum</name>
    <dbReference type="NCBI Taxonomy" id="4555"/>
    <lineage>
        <taxon>Eukaryota</taxon>
        <taxon>Viridiplantae</taxon>
        <taxon>Streptophyta</taxon>
        <taxon>Embryophyta</taxon>
        <taxon>Tracheophyta</taxon>
        <taxon>Spermatophyta</taxon>
        <taxon>Magnoliopsida</taxon>
        <taxon>Liliopsida</taxon>
        <taxon>Poales</taxon>
        <taxon>Poaceae</taxon>
        <taxon>PACMAD clade</taxon>
        <taxon>Panicoideae</taxon>
        <taxon>Panicodae</taxon>
        <taxon>Paniceae</taxon>
        <taxon>Cenchrinae</taxon>
        <taxon>Setaria</taxon>
    </lineage>
</organism>
<reference evidence="3" key="1">
    <citation type="journal article" date="2012" name="Nat. Biotechnol.">
        <title>Reference genome sequence of the model plant Setaria.</title>
        <authorList>
            <person name="Bennetzen J.L."/>
            <person name="Schmutz J."/>
            <person name="Wang H."/>
            <person name="Percifield R."/>
            <person name="Hawkins J."/>
            <person name="Pontaroli A.C."/>
            <person name="Estep M."/>
            <person name="Feng L."/>
            <person name="Vaughn J.N."/>
            <person name="Grimwood J."/>
            <person name="Jenkins J."/>
            <person name="Barry K."/>
            <person name="Lindquist E."/>
            <person name="Hellsten U."/>
            <person name="Deshpande S."/>
            <person name="Wang X."/>
            <person name="Wu X."/>
            <person name="Mitros T."/>
            <person name="Triplett J."/>
            <person name="Yang X."/>
            <person name="Ye C.Y."/>
            <person name="Mauro-Herrera M."/>
            <person name="Wang L."/>
            <person name="Li P."/>
            <person name="Sharma M."/>
            <person name="Sharma R."/>
            <person name="Ronald P.C."/>
            <person name="Panaud O."/>
            <person name="Kellogg E.A."/>
            <person name="Brutnell T.P."/>
            <person name="Doust A.N."/>
            <person name="Tuskan G.A."/>
            <person name="Rokhsar D."/>
            <person name="Devos K.M."/>
        </authorList>
    </citation>
    <scope>NUCLEOTIDE SEQUENCE [LARGE SCALE GENOMIC DNA]</scope>
    <source>
        <strain evidence="3">cv. Yugu1</strain>
    </source>
</reference>
<evidence type="ECO:0000313" key="2">
    <source>
        <dbReference type="EnsemblPlants" id="KQL00898"/>
    </source>
</evidence>
<dbReference type="PANTHER" id="PTHR34145">
    <property type="entry name" value="OS02G0105600 PROTEIN"/>
    <property type="match status" value="1"/>
</dbReference>
<dbReference type="eggNOG" id="ENOG502RRQ4">
    <property type="taxonomic scope" value="Eukaryota"/>
</dbReference>
<sequence length="418" mass="47069">MEDLPKEIQNLVLSLLSLKEAARTSLVSRSWRKLWTRYPNLCFDGSKDGSTDVDSVKIERPKFIETVNSIIQQHSGIGLDKFSVRYSLRMDSDILNRWICFATGSKANIINMNLRPKGNYVGPTKQVHHFPLEALGAQGRPFIRCLFLTNVSIKPHSDICGFTKLRSLHLHCIQIIGDLSGLLLSCSILEDLELIACSGMIRFNVPNLSRFGYKGTAIPIVLHGCSKLQKATLTFHPTWLEQDNNKVLGHVFHGIPSVSAVKMLHVHANMHTNLPVWSSQVHTSTTRPACMFLNLKHLTYEILIFTKAPNRHSGILQLSRSLLLMMHFVPVAFGHCWHGEGVSYHMRRHDHLKTVYMSGFRCYRAQVELLCGILEMGAVLEHVTIEPMVRIPCSPGSVNLGIPQGEICEWAHRTQNGL</sequence>
<dbReference type="EnsemblPlants" id="KQL00898">
    <property type="protein sequence ID" value="KQL00898"/>
    <property type="gene ID" value="SETIT_015715mg"/>
</dbReference>
<dbReference type="OMA" id="WSSQVHT"/>
<dbReference type="Pfam" id="PF00646">
    <property type="entry name" value="F-box"/>
    <property type="match status" value="1"/>
</dbReference>
<dbReference type="EMBL" id="AGNK02003580">
    <property type="status" value="NOT_ANNOTATED_CDS"/>
    <property type="molecule type" value="Genomic_DNA"/>
</dbReference>
<dbReference type="InterPro" id="IPR055357">
    <property type="entry name" value="LRR_At1g61320_AtMIF1"/>
</dbReference>
<dbReference type="SUPFAM" id="SSF52058">
    <property type="entry name" value="L domain-like"/>
    <property type="match status" value="1"/>
</dbReference>
<dbReference type="Proteomes" id="UP000004995">
    <property type="component" value="Unassembled WGS sequence"/>
</dbReference>
<feature type="domain" description="F-box" evidence="1">
    <location>
        <begin position="1"/>
        <end position="34"/>
    </location>
</feature>
<dbReference type="Pfam" id="PF23622">
    <property type="entry name" value="LRR_At1g61320_AtMIF1"/>
    <property type="match status" value="1"/>
</dbReference>
<dbReference type="Gramene" id="KQL00898">
    <property type="protein sequence ID" value="KQL00898"/>
    <property type="gene ID" value="SETIT_015715mg"/>
</dbReference>
<dbReference type="InterPro" id="IPR032675">
    <property type="entry name" value="LRR_dom_sf"/>
</dbReference>
<dbReference type="Gene3D" id="3.80.10.10">
    <property type="entry name" value="Ribonuclease Inhibitor"/>
    <property type="match status" value="1"/>
</dbReference>
<evidence type="ECO:0000259" key="1">
    <source>
        <dbReference type="PROSITE" id="PS50181"/>
    </source>
</evidence>
<dbReference type="HOGENOM" id="CLU_010721_3_1_1"/>
<dbReference type="FunCoup" id="K3YN75">
    <property type="interactions" value="59"/>
</dbReference>